<keyword evidence="10" id="KW-1185">Reference proteome</keyword>
<keyword evidence="2 7" id="KW-0349">Heme</keyword>
<evidence type="ECO:0000256" key="6">
    <source>
        <dbReference type="ARBA" id="ARBA00023004"/>
    </source>
</evidence>
<dbReference type="Pfam" id="PF03918">
    <property type="entry name" value="CcmH"/>
    <property type="match status" value="1"/>
</dbReference>
<keyword evidence="4 7" id="KW-0732">Signal</keyword>
<name>A0ABW2LEE1_9PSEU</name>
<evidence type="ECO:0000256" key="1">
    <source>
        <dbReference type="ARBA" id="ARBA00010342"/>
    </source>
</evidence>
<evidence type="ECO:0000256" key="4">
    <source>
        <dbReference type="ARBA" id="ARBA00022729"/>
    </source>
</evidence>
<keyword evidence="5" id="KW-0201">Cytochrome c-type biogenesis</keyword>
<keyword evidence="7" id="KW-0472">Membrane</keyword>
<evidence type="ECO:0000313" key="9">
    <source>
        <dbReference type="EMBL" id="MFC7339896.1"/>
    </source>
</evidence>
<dbReference type="PANTHER" id="PTHR47870:SF1">
    <property type="entry name" value="CYTOCHROME C-TYPE BIOGENESIS PROTEIN CCMH"/>
    <property type="match status" value="1"/>
</dbReference>
<evidence type="ECO:0000256" key="5">
    <source>
        <dbReference type="ARBA" id="ARBA00022748"/>
    </source>
</evidence>
<comment type="caution">
    <text evidence="9">The sequence shown here is derived from an EMBL/GenBank/DDBJ whole genome shotgun (WGS) entry which is preliminary data.</text>
</comment>
<feature type="transmembrane region" description="Helical" evidence="7">
    <location>
        <begin position="104"/>
        <end position="123"/>
    </location>
</feature>
<organism evidence="9 10">
    <name type="scientific">Saccharopolyspora griseoalba</name>
    <dbReference type="NCBI Taxonomy" id="1431848"/>
    <lineage>
        <taxon>Bacteria</taxon>
        <taxon>Bacillati</taxon>
        <taxon>Actinomycetota</taxon>
        <taxon>Actinomycetes</taxon>
        <taxon>Pseudonocardiales</taxon>
        <taxon>Pseudonocardiaceae</taxon>
        <taxon>Saccharopolyspora</taxon>
    </lineage>
</organism>
<reference evidence="10" key="1">
    <citation type="journal article" date="2019" name="Int. J. Syst. Evol. Microbiol.">
        <title>The Global Catalogue of Microorganisms (GCM) 10K type strain sequencing project: providing services to taxonomists for standard genome sequencing and annotation.</title>
        <authorList>
            <consortium name="The Broad Institute Genomics Platform"/>
            <consortium name="The Broad Institute Genome Sequencing Center for Infectious Disease"/>
            <person name="Wu L."/>
            <person name="Ma J."/>
        </authorList>
    </citation>
    <scope>NUCLEOTIDE SEQUENCE [LARGE SCALE GENOMIC DNA]</scope>
    <source>
        <strain evidence="10">WLHS5</strain>
    </source>
</reference>
<dbReference type="InterPro" id="IPR038297">
    <property type="entry name" value="CcmH/CycL/NrfF/Ccl2_sf"/>
</dbReference>
<dbReference type="CDD" id="cd16378">
    <property type="entry name" value="CcmH_N"/>
    <property type="match status" value="1"/>
</dbReference>
<keyword evidence="3 7" id="KW-0479">Metal-binding</keyword>
<dbReference type="InterPro" id="IPR051263">
    <property type="entry name" value="C-type_cytochrome_biogenesis"/>
</dbReference>
<sequence>MRNRWSQAGVVGAILAALAVVAIGLLSGESAPADRALELERQLRCPVCKSVSVAESPSDTAEAMRRTVAEQIAAGRSDQQIVDYFRSRYGQWVLLDPPVRGSTLWVWLAPALVGVAGCALVLVRTRRRAPPAELAPETRQKVAAEVARVRASTAQEDDP</sequence>
<dbReference type="Proteomes" id="UP001596504">
    <property type="component" value="Unassembled WGS sequence"/>
</dbReference>
<dbReference type="PANTHER" id="PTHR47870">
    <property type="entry name" value="CYTOCHROME C-TYPE BIOGENESIS PROTEIN CCMH"/>
    <property type="match status" value="1"/>
</dbReference>
<evidence type="ECO:0000313" key="10">
    <source>
        <dbReference type="Proteomes" id="UP001596504"/>
    </source>
</evidence>
<keyword evidence="7" id="KW-1133">Transmembrane helix</keyword>
<evidence type="ECO:0000256" key="3">
    <source>
        <dbReference type="ARBA" id="ARBA00022723"/>
    </source>
</evidence>
<feature type="domain" description="CcmH/CycL/Ccl2/NrfF N-terminal" evidence="8">
    <location>
        <begin position="30"/>
        <end position="142"/>
    </location>
</feature>
<dbReference type="EMBL" id="JBHTCJ010000001">
    <property type="protein sequence ID" value="MFC7339896.1"/>
    <property type="molecule type" value="Genomic_DNA"/>
</dbReference>
<proteinExistence type="inferred from homology"/>
<protein>
    <recommendedName>
        <fullName evidence="7">Cytochrome c-type biogenesis protein</fullName>
    </recommendedName>
</protein>
<evidence type="ECO:0000259" key="8">
    <source>
        <dbReference type="Pfam" id="PF03918"/>
    </source>
</evidence>
<dbReference type="RefSeq" id="WP_380662847.1">
    <property type="nucleotide sequence ID" value="NZ_JBHTCJ010000001.1"/>
</dbReference>
<dbReference type="InterPro" id="IPR005616">
    <property type="entry name" value="CcmH/CycL/Ccl2/NrfF_N"/>
</dbReference>
<gene>
    <name evidence="9" type="ORF">ACFQRI_00620</name>
</gene>
<comment type="function">
    <text evidence="7">Possible subunit of a heme lyase.</text>
</comment>
<comment type="similarity">
    <text evidence="1 7">Belongs to the CcmH/CycL/Ccl2/NrfF family.</text>
</comment>
<evidence type="ECO:0000256" key="2">
    <source>
        <dbReference type="ARBA" id="ARBA00022617"/>
    </source>
</evidence>
<keyword evidence="6 7" id="KW-0408">Iron</keyword>
<evidence type="ECO:0000256" key="7">
    <source>
        <dbReference type="RuleBase" id="RU364112"/>
    </source>
</evidence>
<keyword evidence="7" id="KW-0812">Transmembrane</keyword>
<dbReference type="Gene3D" id="1.10.8.640">
    <property type="entry name" value="Cytochrome C biogenesis protein"/>
    <property type="match status" value="1"/>
</dbReference>
<accession>A0ABW2LEE1</accession>